<comment type="similarity">
    <text evidence="6">Belongs to the B9D family.</text>
</comment>
<sequence length="175" mass="19949">MAEVHIIGQIEAGYQFPDSRLFCRWEIQIGGGWRLLGGVREGQTQTDLPEMNDVAHFCHPIDVHLATKTIQGWPKIYIQVWHYDVYGRQELYGYGFCHVPTSPGEHVVECPTWRPAGGFREEMMQKFVGGGLQLRSMEAIYNSTDRMKLKTIAMGTVALRLGVILRNFDKFGIEC</sequence>
<keyword evidence="4" id="KW-0206">Cytoskeleton</keyword>
<keyword evidence="5" id="KW-0966">Cell projection</keyword>
<name>A0A914UJ60_9BILA</name>
<dbReference type="Pfam" id="PF07162">
    <property type="entry name" value="B9-C2"/>
    <property type="match status" value="1"/>
</dbReference>
<evidence type="ECO:0000313" key="8">
    <source>
        <dbReference type="Proteomes" id="UP000887566"/>
    </source>
</evidence>
<evidence type="ECO:0000256" key="2">
    <source>
        <dbReference type="ARBA" id="ARBA00022490"/>
    </source>
</evidence>
<dbReference type="PROSITE" id="PS51381">
    <property type="entry name" value="C2_B9"/>
    <property type="match status" value="1"/>
</dbReference>
<evidence type="ECO:0000313" key="9">
    <source>
        <dbReference type="WBParaSite" id="PSAMB.scaffold1041size36772.g10506.t1"/>
    </source>
</evidence>
<dbReference type="Proteomes" id="UP000887566">
    <property type="component" value="Unplaced"/>
</dbReference>
<evidence type="ECO:0000256" key="4">
    <source>
        <dbReference type="ARBA" id="ARBA00023212"/>
    </source>
</evidence>
<accession>A0A914UJ60</accession>
<keyword evidence="8" id="KW-1185">Reference proteome</keyword>
<organism evidence="8 9">
    <name type="scientific">Plectus sambesii</name>
    <dbReference type="NCBI Taxonomy" id="2011161"/>
    <lineage>
        <taxon>Eukaryota</taxon>
        <taxon>Metazoa</taxon>
        <taxon>Ecdysozoa</taxon>
        <taxon>Nematoda</taxon>
        <taxon>Chromadorea</taxon>
        <taxon>Plectida</taxon>
        <taxon>Plectina</taxon>
        <taxon>Plectoidea</taxon>
        <taxon>Plectidae</taxon>
        <taxon>Plectus</taxon>
    </lineage>
</organism>
<dbReference type="GO" id="GO:0036038">
    <property type="term" value="C:MKS complex"/>
    <property type="evidence" value="ECO:0007669"/>
    <property type="project" value="TreeGrafter"/>
</dbReference>
<keyword evidence="3" id="KW-0970">Cilium biogenesis/degradation</keyword>
<proteinExistence type="inferred from homology"/>
<reference evidence="9" key="1">
    <citation type="submission" date="2022-11" db="UniProtKB">
        <authorList>
            <consortium name="WormBaseParasite"/>
        </authorList>
    </citation>
    <scope>IDENTIFICATION</scope>
</reference>
<evidence type="ECO:0000256" key="1">
    <source>
        <dbReference type="ARBA" id="ARBA00004120"/>
    </source>
</evidence>
<dbReference type="AlphaFoldDB" id="A0A914UJ60"/>
<dbReference type="WBParaSite" id="PSAMB.scaffold1041size36772.g10506.t1">
    <property type="protein sequence ID" value="PSAMB.scaffold1041size36772.g10506.t1"/>
    <property type="gene ID" value="PSAMB.scaffold1041size36772.g10506"/>
</dbReference>
<evidence type="ECO:0000256" key="7">
    <source>
        <dbReference type="ARBA" id="ARBA00039272"/>
    </source>
</evidence>
<dbReference type="PANTHER" id="PTHR12968:SF2">
    <property type="entry name" value="B9 DOMAIN-CONTAINING PROTEIN 2"/>
    <property type="match status" value="1"/>
</dbReference>
<evidence type="ECO:0000256" key="6">
    <source>
        <dbReference type="ARBA" id="ARBA00038411"/>
    </source>
</evidence>
<protein>
    <recommendedName>
        <fullName evidence="7">B9 domain-containing protein 2</fullName>
    </recommendedName>
</protein>
<comment type="subcellular location">
    <subcellularLocation>
        <location evidence="1">Cytoplasm</location>
        <location evidence="1">Cytoskeleton</location>
        <location evidence="1">Cilium basal body</location>
    </subcellularLocation>
</comment>
<dbReference type="GO" id="GO:0060271">
    <property type="term" value="P:cilium assembly"/>
    <property type="evidence" value="ECO:0007669"/>
    <property type="project" value="TreeGrafter"/>
</dbReference>
<keyword evidence="2" id="KW-0963">Cytoplasm</keyword>
<dbReference type="InterPro" id="IPR010796">
    <property type="entry name" value="C2_B9-type_dom"/>
</dbReference>
<evidence type="ECO:0000256" key="5">
    <source>
        <dbReference type="ARBA" id="ARBA00023273"/>
    </source>
</evidence>
<dbReference type="PANTHER" id="PTHR12968">
    <property type="entry name" value="B9 DOMAIN-CONTAINING"/>
    <property type="match status" value="1"/>
</dbReference>
<evidence type="ECO:0000256" key="3">
    <source>
        <dbReference type="ARBA" id="ARBA00022794"/>
    </source>
</evidence>